<dbReference type="RefSeq" id="WP_182583485.1">
    <property type="nucleotide sequence ID" value="NZ_JABVCQ010000010.1"/>
</dbReference>
<name>A0A839HEP1_9GAMM</name>
<dbReference type="InterPro" id="IPR022484">
    <property type="entry name" value="PEP-CTERM/exosrtase_acylTfrase"/>
</dbReference>
<dbReference type="AlphaFoldDB" id="A0A839HEP1"/>
<evidence type="ECO:0000313" key="2">
    <source>
        <dbReference type="Proteomes" id="UP000548632"/>
    </source>
</evidence>
<evidence type="ECO:0000313" key="1">
    <source>
        <dbReference type="EMBL" id="MBB1125856.1"/>
    </source>
</evidence>
<dbReference type="Proteomes" id="UP000548632">
    <property type="component" value="Unassembled WGS sequence"/>
</dbReference>
<dbReference type="EMBL" id="JABVCQ010000010">
    <property type="protein sequence ID" value="MBB1125856.1"/>
    <property type="molecule type" value="Genomic_DNA"/>
</dbReference>
<dbReference type="Pfam" id="PF13444">
    <property type="entry name" value="Acetyltransf_5"/>
    <property type="match status" value="1"/>
</dbReference>
<gene>
    <name evidence="1" type="ORF">HUK38_06365</name>
</gene>
<dbReference type="SUPFAM" id="SSF55729">
    <property type="entry name" value="Acyl-CoA N-acyltransferases (Nat)"/>
    <property type="match status" value="1"/>
</dbReference>
<dbReference type="GO" id="GO:0016746">
    <property type="term" value="F:acyltransferase activity"/>
    <property type="evidence" value="ECO:0007669"/>
    <property type="project" value="UniProtKB-KW"/>
</dbReference>
<dbReference type="Gene3D" id="3.40.630.30">
    <property type="match status" value="1"/>
</dbReference>
<keyword evidence="2" id="KW-1185">Reference proteome</keyword>
<proteinExistence type="predicted"/>
<keyword evidence="1" id="KW-0012">Acyltransferase</keyword>
<dbReference type="InterPro" id="IPR016181">
    <property type="entry name" value="Acyl_CoA_acyltransferase"/>
</dbReference>
<reference evidence="1 2" key="1">
    <citation type="journal article" date="2020" name="Arch. Microbiol.">
        <title>The genome sequence of the giant phototrophic gammaproteobacterium Thiospirillum jenense gives insight into its physiological properties and phylogenetic relationships.</title>
        <authorList>
            <person name="Imhoff J.F."/>
            <person name="Meyer T.E."/>
            <person name="Kyndt J.A."/>
        </authorList>
    </citation>
    <scope>NUCLEOTIDE SEQUENCE [LARGE SCALE GENOMIC DNA]</scope>
    <source>
        <strain evidence="1 2">DSM 216</strain>
    </source>
</reference>
<dbReference type="NCBIfam" id="TIGR03694">
    <property type="entry name" value="exosort_acyl"/>
    <property type="match status" value="1"/>
</dbReference>
<sequence length="244" mass="28312">MTTPPLFAEDQFQQYFEIFYAKTPELKERIFRLRYDVYCREFHYEQEENCPGGLEQDDYDVDAQQVLTVHRSSETAAGCLRMITPPPADLSLLLPLERHCGHTLNHPERHPQLVPRHLIAEISRLAVHTSFRRRLGEGESPLGVLEHVEEQERRTFPLISLALLAGTTALLALSGRQHMFVMVEPRFARRMHSLGFPFVQIGTVMDYHGKRAAYHMTVEECLNSWNDTMLRMYDFILTSLQKTP</sequence>
<protein>
    <submittedName>
        <fullName evidence="1">PEP-CTERM/exosortase system-associated acyltransferase</fullName>
    </submittedName>
</protein>
<keyword evidence="1" id="KW-0808">Transferase</keyword>
<accession>A0A839HEP1</accession>
<organism evidence="1 2">
    <name type="scientific">Thiospirillum jenense</name>
    <dbReference type="NCBI Taxonomy" id="1653858"/>
    <lineage>
        <taxon>Bacteria</taxon>
        <taxon>Pseudomonadati</taxon>
        <taxon>Pseudomonadota</taxon>
        <taxon>Gammaproteobacteria</taxon>
        <taxon>Chromatiales</taxon>
        <taxon>Chromatiaceae</taxon>
        <taxon>Thiospirillum</taxon>
    </lineage>
</organism>
<comment type="caution">
    <text evidence="1">The sequence shown here is derived from an EMBL/GenBank/DDBJ whole genome shotgun (WGS) entry which is preliminary data.</text>
</comment>